<feature type="region of interest" description="Disordered" evidence="4">
    <location>
        <begin position="480"/>
        <end position="504"/>
    </location>
</feature>
<dbReference type="InterPro" id="IPR036038">
    <property type="entry name" value="Aminotransferase-like"/>
</dbReference>
<dbReference type="PANTHER" id="PTHR42825:SF2">
    <property type="entry name" value="BRANCHED-CHAIN-AMINO-ACID AMINOTRANSFERASE 3, CHLOROPLASTIC-RELATED"/>
    <property type="match status" value="1"/>
</dbReference>
<dbReference type="PANTHER" id="PTHR42825">
    <property type="entry name" value="AMINO ACID AMINOTRANSFERASE"/>
    <property type="match status" value="1"/>
</dbReference>
<dbReference type="InterPro" id="IPR043131">
    <property type="entry name" value="BCAT-like_N"/>
</dbReference>
<dbReference type="InterPro" id="IPR005786">
    <property type="entry name" value="B_amino_transII"/>
</dbReference>
<dbReference type="SUPFAM" id="SSF56752">
    <property type="entry name" value="D-aminoacid aminotransferase-like PLP-dependent enzymes"/>
    <property type="match status" value="2"/>
</dbReference>
<protein>
    <submittedName>
        <fullName evidence="5">Uncharacterized protein</fullName>
    </submittedName>
</protein>
<dbReference type="EMBL" id="KQ030567">
    <property type="protein sequence ID" value="KJZ71632.1"/>
    <property type="molecule type" value="Genomic_DNA"/>
</dbReference>
<evidence type="ECO:0000256" key="3">
    <source>
        <dbReference type="ARBA" id="ARBA00022898"/>
    </source>
</evidence>
<dbReference type="GO" id="GO:0004084">
    <property type="term" value="F:branched-chain-amino-acid transaminase activity"/>
    <property type="evidence" value="ECO:0007669"/>
    <property type="project" value="InterPro"/>
</dbReference>
<sequence length="578" mass="63560">MESNVEVNGHIESSYPMASGKWTPLKFVASPYVLIHGLAPGLNYGQQAYEGLKAFRMPGRVGGIAVFRPDRNAARLQHSAQVVSIPPVPTDMFLRACRAAVAVTPIVPDSKCAIDSITSDSVQQIGRSFGWTVEKRPIKYTELPYFCEVVGTGTAVGLVPIRSITRRRTGHGELAAGPRRGRMYPDAHVVLRELNLGQLDAVFAFADFVDGEIARGALPPLTSIVCNAFYWNLVRPLEMTRDGFEKTMQINHVAHAALVLRMLRRFAPTGRIVLLSSDAHRPGQNKLEKMAPSLPDNLERLVKPEPDGSDDHLAYGFHRYANSKLAVTAWGLALSRHLQKDPALQNMTVVVLNPGSLSDSRALRVNTPGKLVLMSRFLLLAPMRPLLRLLMDPTMRTAAEAGTDVARLATSEALPGEQGFLTLLDRDESSDESRDQAKQEALWKATARWGDRDVEVEQVAAVLVALRQVPGLFERMAHEGRQDGIDDDVKPLEDPEQPRCSAKPLDGLCEDAAIEEHDGDMTGYAHADATMPCQTEPVGQSPMSLSSDQGRRHRTRWTRASATLHAVPQVCAHQEQQH</sequence>
<dbReference type="InterPro" id="IPR020904">
    <property type="entry name" value="Sc_DH/Rdtase_CS"/>
</dbReference>
<proteinExistence type="inferred from homology"/>
<dbReference type="SUPFAM" id="SSF51735">
    <property type="entry name" value="NAD(P)-binding Rossmann-fold domains"/>
    <property type="match status" value="1"/>
</dbReference>
<keyword evidence="6" id="KW-1185">Reference proteome</keyword>
<evidence type="ECO:0000313" key="5">
    <source>
        <dbReference type="EMBL" id="KJZ71632.1"/>
    </source>
</evidence>
<dbReference type="PROSITE" id="PS00061">
    <property type="entry name" value="ADH_SHORT"/>
    <property type="match status" value="1"/>
</dbReference>
<keyword evidence="3" id="KW-0663">Pyridoxal phosphate</keyword>
<name>A0A0F7ZY05_9HYPO</name>
<comment type="similarity">
    <text evidence="2">Belongs to the class-IV pyridoxal-phosphate-dependent aminotransferase family.</text>
</comment>
<organism evidence="5 6">
    <name type="scientific">Hirsutella minnesotensis 3608</name>
    <dbReference type="NCBI Taxonomy" id="1043627"/>
    <lineage>
        <taxon>Eukaryota</taxon>
        <taxon>Fungi</taxon>
        <taxon>Dikarya</taxon>
        <taxon>Ascomycota</taxon>
        <taxon>Pezizomycotina</taxon>
        <taxon>Sordariomycetes</taxon>
        <taxon>Hypocreomycetidae</taxon>
        <taxon>Hypocreales</taxon>
        <taxon>Ophiocordycipitaceae</taxon>
        <taxon>Hirsutella</taxon>
    </lineage>
</organism>
<feature type="compositionally biased region" description="Basic and acidic residues" evidence="4">
    <location>
        <begin position="480"/>
        <end position="497"/>
    </location>
</feature>
<dbReference type="OrthoDB" id="191139at2759"/>
<evidence type="ECO:0000256" key="4">
    <source>
        <dbReference type="SAM" id="MobiDB-lite"/>
    </source>
</evidence>
<gene>
    <name evidence="5" type="ORF">HIM_08944</name>
</gene>
<comment type="cofactor">
    <cofactor evidence="1">
        <name>pyridoxal 5'-phosphate</name>
        <dbReference type="ChEBI" id="CHEBI:597326"/>
    </cofactor>
</comment>
<dbReference type="Gene3D" id="3.40.50.720">
    <property type="entry name" value="NAD(P)-binding Rossmann-like Domain"/>
    <property type="match status" value="1"/>
</dbReference>
<feature type="compositionally biased region" description="Polar residues" evidence="4">
    <location>
        <begin position="537"/>
        <end position="548"/>
    </location>
</feature>
<evidence type="ECO:0000256" key="2">
    <source>
        <dbReference type="ARBA" id="ARBA00009320"/>
    </source>
</evidence>
<feature type="region of interest" description="Disordered" evidence="4">
    <location>
        <begin position="533"/>
        <end position="555"/>
    </location>
</feature>
<dbReference type="Proteomes" id="UP000054481">
    <property type="component" value="Unassembled WGS sequence"/>
</dbReference>
<evidence type="ECO:0000256" key="1">
    <source>
        <dbReference type="ARBA" id="ARBA00001933"/>
    </source>
</evidence>
<dbReference type="AlphaFoldDB" id="A0A0F7ZY05"/>
<dbReference type="GO" id="GO:0009081">
    <property type="term" value="P:branched-chain amino acid metabolic process"/>
    <property type="evidence" value="ECO:0007669"/>
    <property type="project" value="InterPro"/>
</dbReference>
<dbReference type="Gene3D" id="3.30.470.10">
    <property type="match status" value="1"/>
</dbReference>
<evidence type="ECO:0000313" key="6">
    <source>
        <dbReference type="Proteomes" id="UP000054481"/>
    </source>
</evidence>
<dbReference type="InterPro" id="IPR036291">
    <property type="entry name" value="NAD(P)-bd_dom_sf"/>
</dbReference>
<accession>A0A0F7ZY05</accession>
<reference evidence="5 6" key="1">
    <citation type="journal article" date="2014" name="Genome Biol. Evol.">
        <title>Comparative genomics and transcriptomics analyses reveal divergent lifestyle features of nematode endoparasitic fungus Hirsutella minnesotensis.</title>
        <authorList>
            <person name="Lai Y."/>
            <person name="Liu K."/>
            <person name="Zhang X."/>
            <person name="Zhang X."/>
            <person name="Li K."/>
            <person name="Wang N."/>
            <person name="Shu C."/>
            <person name="Wu Y."/>
            <person name="Wang C."/>
            <person name="Bushley K.E."/>
            <person name="Xiang M."/>
            <person name="Liu X."/>
        </authorList>
    </citation>
    <scope>NUCLEOTIDE SEQUENCE [LARGE SCALE GENOMIC DNA]</scope>
    <source>
        <strain evidence="5 6">3608</strain>
    </source>
</reference>